<feature type="repeat" description="ANK" evidence="2">
    <location>
        <begin position="117"/>
        <end position="149"/>
    </location>
</feature>
<feature type="region of interest" description="Disordered" evidence="3">
    <location>
        <begin position="1"/>
        <end position="65"/>
    </location>
</feature>
<dbReference type="Gene3D" id="1.25.40.20">
    <property type="entry name" value="Ankyrin repeat-containing domain"/>
    <property type="match status" value="2"/>
</dbReference>
<evidence type="ECO:0000256" key="1">
    <source>
        <dbReference type="ARBA" id="ARBA00022737"/>
    </source>
</evidence>
<name>A0AAE1D0T0_9GAST</name>
<dbReference type="Proteomes" id="UP001283361">
    <property type="component" value="Unassembled WGS sequence"/>
</dbReference>
<feature type="compositionally biased region" description="Polar residues" evidence="3">
    <location>
        <begin position="429"/>
        <end position="497"/>
    </location>
</feature>
<keyword evidence="2" id="KW-0040">ANK repeat</keyword>
<sequence length="635" mass="70520">MAMDHQALVQEMPTIERMSTQDRLKHARKRRSQQLKKWAQYERQADRESNKLHKKRHQKEVQQQQHLIGNVRKRHVKTERVRFAANIALLESAARNDIEEVKRLLQNNVSPDVTNEDGLTALHQCCIDDNEAMLKLLLDYGANVNACDSEMWTPLHAAATCGHVTLCKHLIDSGAQLLAVNADGNMPYDICEDEVTLDYIETEMANNGITQEGIDTTRLTTERQMLIDLKELANSGGDLEIRDYQGASMLHIAAANGYMDVADFLLDNHVNVDACDTESWQPIHAASYWGQLDILELLVQNGADLDSKTKNGETPFDLSEDPDIKQRILDMKDEIETNKASRQRPGSSRRHSKQTSRNASMRRSSLRGEKSNLFKKEVLEEALHFGLRILQDDEELAVLHEEKENLPATNIDDVTLSFDDMDSLTTSTTPNNFVNYHALSSPSPSTLHSNQQQRSEQNPSSHVDTNGTRSSNTISSKQTKPTAAPRSSLSSTKQPQQPEGILKPSVDMSHLALSNPTDAHFQSMFLESVPNLNRGLRGASTNSNSGNQLQFYPPPMMEKAKNGQYNNNNYSSSVGTTTPSANSGLGGVQAVPVGPTANGPRTSFREGQLRRFVAPSGDPAVGSDEDGKQRCCVIL</sequence>
<dbReference type="FunFam" id="1.25.40.20:FF:000198">
    <property type="entry name" value="Myosin binding subunit, isoform P"/>
    <property type="match status" value="1"/>
</dbReference>
<keyword evidence="5" id="KW-1185">Reference proteome</keyword>
<feature type="region of interest" description="Disordered" evidence="3">
    <location>
        <begin position="429"/>
        <end position="502"/>
    </location>
</feature>
<feature type="region of interest" description="Disordered" evidence="3">
    <location>
        <begin position="334"/>
        <end position="368"/>
    </location>
</feature>
<dbReference type="PROSITE" id="PS50088">
    <property type="entry name" value="ANK_REPEAT"/>
    <property type="match status" value="4"/>
</dbReference>
<evidence type="ECO:0000313" key="4">
    <source>
        <dbReference type="EMBL" id="KAK3748660.1"/>
    </source>
</evidence>
<evidence type="ECO:0008006" key="6">
    <source>
        <dbReference type="Google" id="ProtNLM"/>
    </source>
</evidence>
<dbReference type="PRINTS" id="PR01415">
    <property type="entry name" value="ANKYRIN"/>
</dbReference>
<keyword evidence="1" id="KW-0677">Repeat</keyword>
<feature type="repeat" description="ANK" evidence="2">
    <location>
        <begin position="150"/>
        <end position="182"/>
    </location>
</feature>
<dbReference type="GO" id="GO:0004857">
    <property type="term" value="F:enzyme inhibitor activity"/>
    <property type="evidence" value="ECO:0007669"/>
    <property type="project" value="TreeGrafter"/>
</dbReference>
<feature type="repeat" description="ANK" evidence="2">
    <location>
        <begin position="278"/>
        <end position="310"/>
    </location>
</feature>
<gene>
    <name evidence="4" type="ORF">RRG08_000892</name>
</gene>
<dbReference type="InterPro" id="IPR002110">
    <property type="entry name" value="Ankyrin_rpt"/>
</dbReference>
<comment type="caution">
    <text evidence="4">The sequence shown here is derived from an EMBL/GenBank/DDBJ whole genome shotgun (WGS) entry which is preliminary data.</text>
</comment>
<dbReference type="Pfam" id="PF12796">
    <property type="entry name" value="Ank_2"/>
    <property type="match status" value="2"/>
</dbReference>
<accession>A0AAE1D0T0</accession>
<dbReference type="GO" id="GO:0017020">
    <property type="term" value="F:myosin phosphatase regulator activity"/>
    <property type="evidence" value="ECO:0007669"/>
    <property type="project" value="TreeGrafter"/>
</dbReference>
<feature type="compositionally biased region" description="Basic residues" evidence="3">
    <location>
        <begin position="25"/>
        <end position="34"/>
    </location>
</feature>
<feature type="compositionally biased region" description="Basic and acidic residues" evidence="3">
    <location>
        <begin position="39"/>
        <end position="51"/>
    </location>
</feature>
<evidence type="ECO:0000313" key="5">
    <source>
        <dbReference type="Proteomes" id="UP001283361"/>
    </source>
</evidence>
<evidence type="ECO:0000256" key="2">
    <source>
        <dbReference type="PROSITE-ProRule" id="PRU00023"/>
    </source>
</evidence>
<dbReference type="EMBL" id="JAWDGP010006002">
    <property type="protein sequence ID" value="KAK3748660.1"/>
    <property type="molecule type" value="Genomic_DNA"/>
</dbReference>
<dbReference type="SUPFAM" id="SSF48403">
    <property type="entry name" value="Ankyrin repeat"/>
    <property type="match status" value="1"/>
</dbReference>
<reference evidence="4" key="1">
    <citation type="journal article" date="2023" name="G3 (Bethesda)">
        <title>A reference genome for the long-term kleptoplast-retaining sea slug Elysia crispata morphotype clarki.</title>
        <authorList>
            <person name="Eastman K.E."/>
            <person name="Pendleton A.L."/>
            <person name="Shaikh M.A."/>
            <person name="Suttiyut T."/>
            <person name="Ogas R."/>
            <person name="Tomko P."/>
            <person name="Gavelis G."/>
            <person name="Widhalm J.R."/>
            <person name="Wisecaver J.H."/>
        </authorList>
    </citation>
    <scope>NUCLEOTIDE SEQUENCE</scope>
    <source>
        <strain evidence="4">ECLA1</strain>
    </source>
</reference>
<dbReference type="GO" id="GO:0005737">
    <property type="term" value="C:cytoplasm"/>
    <property type="evidence" value="ECO:0007669"/>
    <property type="project" value="TreeGrafter"/>
</dbReference>
<protein>
    <recommendedName>
        <fullName evidence="6">Protein phosphatase 1 regulatory inhibitor subunit 16B</fullName>
    </recommendedName>
</protein>
<dbReference type="InterPro" id="IPR051226">
    <property type="entry name" value="PP1_Regulatory_Subunit"/>
</dbReference>
<proteinExistence type="predicted"/>
<feature type="repeat" description="ANK" evidence="2">
    <location>
        <begin position="245"/>
        <end position="277"/>
    </location>
</feature>
<dbReference type="InterPro" id="IPR036770">
    <property type="entry name" value="Ankyrin_rpt-contain_sf"/>
</dbReference>
<dbReference type="AlphaFoldDB" id="A0AAE1D0T0"/>
<dbReference type="PANTHER" id="PTHR24179">
    <property type="entry name" value="PROTEIN PHOSPHATASE 1 REGULATORY SUBUNIT 12"/>
    <property type="match status" value="1"/>
</dbReference>
<organism evidence="4 5">
    <name type="scientific">Elysia crispata</name>
    <name type="common">lettuce slug</name>
    <dbReference type="NCBI Taxonomy" id="231223"/>
    <lineage>
        <taxon>Eukaryota</taxon>
        <taxon>Metazoa</taxon>
        <taxon>Spiralia</taxon>
        <taxon>Lophotrochozoa</taxon>
        <taxon>Mollusca</taxon>
        <taxon>Gastropoda</taxon>
        <taxon>Heterobranchia</taxon>
        <taxon>Euthyneura</taxon>
        <taxon>Panpulmonata</taxon>
        <taxon>Sacoglossa</taxon>
        <taxon>Placobranchoidea</taxon>
        <taxon>Plakobranchidae</taxon>
        <taxon>Elysia</taxon>
    </lineage>
</organism>
<dbReference type="SMART" id="SM00248">
    <property type="entry name" value="ANK"/>
    <property type="match status" value="5"/>
</dbReference>
<dbReference type="PROSITE" id="PS50297">
    <property type="entry name" value="ANK_REP_REGION"/>
    <property type="match status" value="4"/>
</dbReference>
<evidence type="ECO:0000256" key="3">
    <source>
        <dbReference type="SAM" id="MobiDB-lite"/>
    </source>
</evidence>
<dbReference type="PANTHER" id="PTHR24179:SF29">
    <property type="entry name" value="LD46604P"/>
    <property type="match status" value="1"/>
</dbReference>